<evidence type="ECO:0000313" key="9">
    <source>
        <dbReference type="EMBL" id="PCR98672.1"/>
    </source>
</evidence>
<evidence type="ECO:0000256" key="2">
    <source>
        <dbReference type="ARBA" id="ARBA00022598"/>
    </source>
</evidence>
<dbReference type="Gene3D" id="3.40.50.12780">
    <property type="entry name" value="N-terminal domain of ligase-like"/>
    <property type="match status" value="1"/>
</dbReference>
<dbReference type="HAMAP" id="MF_00593">
    <property type="entry name" value="DltA"/>
    <property type="match status" value="1"/>
</dbReference>
<dbReference type="PANTHER" id="PTHR45398">
    <property type="match status" value="1"/>
</dbReference>
<dbReference type="Pfam" id="PF00501">
    <property type="entry name" value="AMP-binding"/>
    <property type="match status" value="1"/>
</dbReference>
<feature type="binding site" evidence="7">
    <location>
        <begin position="295"/>
        <end position="300"/>
    </location>
    <ligand>
        <name>ATP</name>
        <dbReference type="ChEBI" id="CHEBI:30616"/>
    </ligand>
</feature>
<dbReference type="STRING" id="1291764.GCA_001311235_03234"/>
<feature type="domain" description="AMP-dependent synthetase/ligase" evidence="8">
    <location>
        <begin position="9"/>
        <end position="352"/>
    </location>
</feature>
<dbReference type="CDD" id="cd05945">
    <property type="entry name" value="DltA"/>
    <property type="match status" value="1"/>
</dbReference>
<dbReference type="InterPro" id="IPR044507">
    <property type="entry name" value="DltA-like"/>
</dbReference>
<evidence type="ECO:0000256" key="5">
    <source>
        <dbReference type="ARBA" id="ARBA00054605"/>
    </source>
</evidence>
<dbReference type="PANTHER" id="PTHR45398:SF1">
    <property type="entry name" value="ENZYME, PUTATIVE (JCVI)-RELATED"/>
    <property type="match status" value="1"/>
</dbReference>
<dbReference type="NCBIfam" id="TIGR01734">
    <property type="entry name" value="D-ala-DACP-lig"/>
    <property type="match status" value="1"/>
</dbReference>
<comment type="subcellular location">
    <subcellularLocation>
        <location evidence="7">Cytoplasm</location>
    </subcellularLocation>
</comment>
<keyword evidence="2 7" id="KW-0436">Ligase</keyword>
<dbReference type="FunFam" id="3.30.300.30:FF:000012">
    <property type="entry name" value="D-alanine--D-alanyl carrier protein ligase"/>
    <property type="match status" value="1"/>
</dbReference>
<keyword evidence="10" id="KW-1185">Reference proteome</keyword>
<comment type="similarity">
    <text evidence="6 7">Belongs to the ATP-dependent AMP-binding enzyme family. DltA subfamily.</text>
</comment>
<keyword evidence="4 7" id="KW-0067">ATP-binding</keyword>
<comment type="caution">
    <text evidence="7">Lacks conserved residue(s) required for the propagation of feature annotation.</text>
</comment>
<protein>
    <recommendedName>
        <fullName evidence="7">D-alanine--D-alanyl carrier protein ligase</fullName>
        <shortName evidence="7">DCL</shortName>
        <ecNumber evidence="7">6.2.1.54</ecNumber>
    </recommendedName>
    <alternativeName>
        <fullName evidence="7">D-alanine--poly(phosphoribitol) ligase subunit 1</fullName>
    </alternativeName>
    <alternativeName>
        <fullName evidence="7">D-alanine-activating enzyme</fullName>
        <shortName evidence="7">DAE</shortName>
    </alternativeName>
</protein>
<keyword evidence="3 7" id="KW-0547">Nucleotide-binding</keyword>
<accession>A0A2A5RHY6</accession>
<evidence type="ECO:0000256" key="1">
    <source>
        <dbReference type="ARBA" id="ARBA00022490"/>
    </source>
</evidence>
<dbReference type="InterPro" id="IPR010072">
    <property type="entry name" value="DltA"/>
</dbReference>
<dbReference type="GO" id="GO:0070395">
    <property type="term" value="P:lipoteichoic acid biosynthetic process"/>
    <property type="evidence" value="ECO:0007669"/>
    <property type="project" value="UniProtKB-UniRule"/>
</dbReference>
<dbReference type="AlphaFoldDB" id="A0A2A5RHY6"/>
<sequence length="501" mass="56129">MKLLEVILKQAKKEPERIALSERGRAYTYRDLFAAMGQIKNQIDAEKSSDRPILVYGENDFLTLASMLAVSATGRAYIPVDAHTPKERTELILQASKPSLVIISTRDQEINNGEGTIEFGPHFQAHFDEAQPFAWESVDLSQAVTGQETHYIIYTSGTTGVPKGVAVSHDNLLSFTQWMNQDFEHIEANQFLEQALYSFDLSIFSIYPSLTTGGTLVTLSKDETNNFKHLFERLNSTEINTWISTPSFVDICLLDPSFTQAKHPALTQFIFCGEELTVKTAQKLLAQFPNAAVYNTYGPTEATGAVTQIRVTSELLEKVSRVPLGYAKPGVHVEIIDQELIIIGDSVAKGYFENPEKTQAAFFEYHNEPAYHSGDAGSVDEDGLLHYQGRLDFQVKFNGFRIELQDIEAHLLGIDTVEKAIVLPKLNENHKVTALIAVLQSTERFPDKKAERAYTKGLKKELLKTVMDYMIPTQFVYQSDFPLTNNGKIDRKRLTTEILGG</sequence>
<dbReference type="InterPro" id="IPR020845">
    <property type="entry name" value="AMP-binding_CS"/>
</dbReference>
<dbReference type="InterPro" id="IPR000873">
    <property type="entry name" value="AMP-dep_synth/lig_dom"/>
</dbReference>
<feature type="binding site" evidence="7">
    <location>
        <begin position="387"/>
        <end position="390"/>
    </location>
    <ligand>
        <name>ATP</name>
        <dbReference type="ChEBI" id="CHEBI:30616"/>
    </ligand>
</feature>
<feature type="binding site" evidence="7">
    <location>
        <position position="488"/>
    </location>
    <ligand>
        <name>ATP</name>
        <dbReference type="ChEBI" id="CHEBI:30616"/>
    </ligand>
</feature>
<dbReference type="Proteomes" id="UP000218181">
    <property type="component" value="Unassembled WGS sequence"/>
</dbReference>
<dbReference type="SUPFAM" id="SSF56801">
    <property type="entry name" value="Acetyl-CoA synthetase-like"/>
    <property type="match status" value="1"/>
</dbReference>
<dbReference type="GO" id="GO:0047473">
    <property type="term" value="F:D-alanine [D-alanyl carrier protein] ligase activity"/>
    <property type="evidence" value="ECO:0007669"/>
    <property type="project" value="UniProtKB-UniRule"/>
</dbReference>
<dbReference type="NCBIfam" id="NF003417">
    <property type="entry name" value="PRK04813.1"/>
    <property type="match status" value="1"/>
</dbReference>
<comment type="catalytic activity">
    <reaction evidence="7">
        <text>holo-[D-alanyl-carrier protein] + D-alanine + ATP = D-alanyl-[D-alanyl-carrier protein] + AMP + diphosphate</text>
        <dbReference type="Rhea" id="RHEA:55132"/>
        <dbReference type="Rhea" id="RHEA-COMP:14102"/>
        <dbReference type="Rhea" id="RHEA-COMP:14103"/>
        <dbReference type="ChEBI" id="CHEBI:30616"/>
        <dbReference type="ChEBI" id="CHEBI:33019"/>
        <dbReference type="ChEBI" id="CHEBI:57416"/>
        <dbReference type="ChEBI" id="CHEBI:64479"/>
        <dbReference type="ChEBI" id="CHEBI:138620"/>
        <dbReference type="ChEBI" id="CHEBI:456215"/>
        <dbReference type="EC" id="6.2.1.54"/>
    </reaction>
</comment>
<comment type="function">
    <text evidence="5 7">Catalyzes the first step in the D-alanylation of lipoteichoic acid (LTA), the activation of D-alanine and its transfer onto the D-alanyl carrier protein (Dcp) DltC. In an ATP-dependent two-step reaction, forms a high energy D-alanyl-AMP intermediate, followed by transfer of the D-alanyl residue as a thiol ester to the phosphopantheinyl prosthetic group of the Dcp. D-alanylation of LTA plays an important role in modulating the properties of the cell wall in Gram-positive bacteria, influencing the net charge of the cell wall.</text>
</comment>
<proteinExistence type="inferred from homology"/>
<evidence type="ECO:0000256" key="4">
    <source>
        <dbReference type="ARBA" id="ARBA00022840"/>
    </source>
</evidence>
<dbReference type="GO" id="GO:0005737">
    <property type="term" value="C:cytoplasm"/>
    <property type="evidence" value="ECO:0007669"/>
    <property type="project" value="UniProtKB-SubCell"/>
</dbReference>
<dbReference type="RefSeq" id="WP_096819271.1">
    <property type="nucleotide sequence ID" value="NZ_JXJU01000037.1"/>
</dbReference>
<dbReference type="OrthoDB" id="9765680at2"/>
<gene>
    <name evidence="7" type="primary">dltA</name>
    <name evidence="9" type="ORF">RT41_GL001207</name>
</gene>
<comment type="pathway">
    <text evidence="7">Cell wall biogenesis; lipoteichoic acid biosynthesis.</text>
</comment>
<comment type="caution">
    <text evidence="9">The sequence shown here is derived from an EMBL/GenBank/DDBJ whole genome shotgun (WGS) entry which is preliminary data.</text>
</comment>
<dbReference type="PROSITE" id="PS00455">
    <property type="entry name" value="AMP_BINDING"/>
    <property type="match status" value="1"/>
</dbReference>
<evidence type="ECO:0000313" key="10">
    <source>
        <dbReference type="Proteomes" id="UP000218181"/>
    </source>
</evidence>
<feature type="binding site" evidence="7">
    <location>
        <position position="375"/>
    </location>
    <ligand>
        <name>ATP</name>
        <dbReference type="ChEBI" id="CHEBI:30616"/>
    </ligand>
</feature>
<dbReference type="Gene3D" id="3.30.300.30">
    <property type="match status" value="1"/>
</dbReference>
<dbReference type="EMBL" id="JXJU01000037">
    <property type="protein sequence ID" value="PCR98672.1"/>
    <property type="molecule type" value="Genomic_DNA"/>
</dbReference>
<evidence type="ECO:0000259" key="8">
    <source>
        <dbReference type="Pfam" id="PF00501"/>
    </source>
</evidence>
<name>A0A2A5RHY6_9LACT</name>
<feature type="binding site" evidence="7">
    <location>
        <position position="200"/>
    </location>
    <ligand>
        <name>D-alanine</name>
        <dbReference type="ChEBI" id="CHEBI:57416"/>
    </ligand>
</feature>
<keyword evidence="1 7" id="KW-0963">Cytoplasm</keyword>
<feature type="binding site" evidence="7">
    <location>
        <begin position="155"/>
        <end position="156"/>
    </location>
    <ligand>
        <name>ATP</name>
        <dbReference type="ChEBI" id="CHEBI:30616"/>
    </ligand>
</feature>
<evidence type="ECO:0000256" key="7">
    <source>
        <dbReference type="HAMAP-Rule" id="MF_00593"/>
    </source>
</evidence>
<dbReference type="GO" id="GO:0005524">
    <property type="term" value="F:ATP binding"/>
    <property type="evidence" value="ECO:0007669"/>
    <property type="project" value="UniProtKB-KW"/>
</dbReference>
<dbReference type="InterPro" id="IPR045851">
    <property type="entry name" value="AMP-bd_C_sf"/>
</dbReference>
<evidence type="ECO:0000256" key="6">
    <source>
        <dbReference type="ARBA" id="ARBA00061336"/>
    </source>
</evidence>
<reference evidence="9 10" key="1">
    <citation type="submission" date="2014-12" db="EMBL/GenBank/DDBJ databases">
        <title>Draft genome sequences of 10 type strains of Lactococcus.</title>
        <authorList>
            <person name="Sun Z."/>
            <person name="Zhong Z."/>
            <person name="Liu W."/>
            <person name="Zhang W."/>
            <person name="Zhang H."/>
        </authorList>
    </citation>
    <scope>NUCLEOTIDE SEQUENCE [LARGE SCALE GENOMIC DNA]</scope>
    <source>
        <strain evidence="9 10">JCM 16395</strain>
    </source>
</reference>
<dbReference type="EC" id="6.2.1.54" evidence="7"/>
<organism evidence="9 10">
    <name type="scientific">Lactococcus fujiensis JCM 16395</name>
    <dbReference type="NCBI Taxonomy" id="1291764"/>
    <lineage>
        <taxon>Bacteria</taxon>
        <taxon>Bacillati</taxon>
        <taxon>Bacillota</taxon>
        <taxon>Bacilli</taxon>
        <taxon>Lactobacillales</taxon>
        <taxon>Streptococcaceae</taxon>
        <taxon>Lactococcus</taxon>
    </lineage>
</organism>
<dbReference type="UniPathway" id="UPA00556"/>
<evidence type="ECO:0000256" key="3">
    <source>
        <dbReference type="ARBA" id="ARBA00022741"/>
    </source>
</evidence>
<feature type="binding site" evidence="7">
    <location>
        <position position="488"/>
    </location>
    <ligand>
        <name>D-alanine</name>
        <dbReference type="ChEBI" id="CHEBI:57416"/>
    </ligand>
</feature>
<dbReference type="InterPro" id="IPR042099">
    <property type="entry name" value="ANL_N_sf"/>
</dbReference>